<dbReference type="InterPro" id="IPR017441">
    <property type="entry name" value="Protein_kinase_ATP_BS"/>
</dbReference>
<evidence type="ECO:0000256" key="4">
    <source>
        <dbReference type="PROSITE-ProRule" id="PRU10141"/>
    </source>
</evidence>
<keyword evidence="2 4" id="KW-0547">Nucleotide-binding</keyword>
<dbReference type="Pfam" id="PF00069">
    <property type="entry name" value="Pkinase"/>
    <property type="match status" value="2"/>
</dbReference>
<dbReference type="Gene3D" id="1.10.510.10">
    <property type="entry name" value="Transferase(Phosphotransferase) domain 1"/>
    <property type="match status" value="6"/>
</dbReference>
<sequence>MLSTKAEPLDINKYEVRCKLLKKKRSKYYQIINIESGMKSTAKISRHELKRLNRDDILDFSHQVEVLSQLNHPSLPEFISYSPIDFKGKLNSLIIINDKSIYPAIEYFPAFEKKRARFHKYSHFTIGNEENNMKKNLQEYDTKILIIIYGIASGMSYLHSHNIIHRNLKLSNIFLDDQYYPRIMGFDISKTIYQLEDGSYLNNDMNLKGNVRYLAPEILENLEYGKAGDVYSFAMLLYEMFMGEKPFENYKRKNKIDIIKHVTKNFGRPLLNDSILPCFQNLIERCWFHDPKDRPTFDQIVRELKENPEFITEDINKEEFQKYISLIDGFPTTLRPILHYDRIDKDMKSLAHRIDKIDPTMRGSDEQGPFLDINNYYCSWKYICNKKTDALFSFRENSQEITNLFRYEIKNLCREINIISRINHPAILKFIGYSPVNFDNKAKPIIVNEFFPFDSLEFYEPLNESGYFTKKIDNTRKIIILFGVASGMSYLHSHNIIHRDLKLSNIVLDIYSHPKIKGFNISKEIKEELNEKNETIKGTPAYIAPEVYLHEGYSKASDVYSFSLIMYELLTEEIPYKDLKDPNEIREEVAIKKHRPSFNKPIPKVYRNLIEKCWSPNPKDRPTFDEILIEFQENDEFLTYSIDVDELFEYMEYIQDFPITFQSSSVISQFENILQNKIHTFPEIKTSLHLKDMYTTEMNNLSFNNYICVKNYNTTTIYKGNFYEIKKYVSLNTEYAVKKTIRTERDFFKHEIINFSRKLSIIFLFNHPAILKYIGYDYGKFKDIYIVTEYASNGSLKDILEMKQMSNESNTHFKRSYSQRPELVISETNKLIIIYGITSGMSYLHSHNIIHRDLKPSNIYLNEILYPKISGFNISKEIKEELNEKNETIKGTPAYIAPEVYLHEGYSKASDVYSFSLIMYELLTEEIPYKDLKDPNEIREEVAIKKHRPSFNKPIPKVYRNLIEKCWSPNPKDRPTFDEILIEFQENDEFLTYSIDVDELFEYMEYIQDFPITFESSSKIQDIENLARNKLSDFESFDTSINVFDNYETETNNLVLNNNFIDINNYEKQKLIFHDDNSLYKIHVIKNKISNELYFAKTMKYRDKYVNNQGYMIDFISELKNTLMINHPLFLKFIGYSPFDFKNRKRPIIITEYASNDSLGKLLDIGKKSKSISLLDDTKKLIIIFGIAAALSYLHSQNIFHCHLRPSCIYLDDYLFPKITGLELSKDCIKNPIISESQFSYLYHSGYSYSDIYTAPEINTCFAYSSAADVYSFAMITYHLICDDPPFSEDEFYELGDVIFEKGYRPIFQKDIPECYKSLIKKCWVRDPRKRPTFDEIVFHIKTNPDFITDKVNEQDFRNYVKFIEEASNKIDSNCNISQIDDFIKTQNQTFRKIKIDYSNFRNNSNLLFSVDMGITDLTHYEKRKRIGEGSFGNAYKITEKGTGKIFVAKISRYEIDQWDSDDLITNLIREIEIMSSLNHPSILHFIGYNPKNFKGKQKPVILMEHAPFGSLCNILEREREECGVYDWNDTKKLICIYGIAAGMLYLHNKDIIHRDLKPDNILLDEYLYPKIADFGLSKKLQNESMYEKENKADKNRSGLKGTFAYFAPEILKRCEYKKEGDVYAFAMIVYEIMTNEPIFPGLNRFQIMNKVLKGNRPKFTHPIPYCYRKLIEKCWSDNYRPSFEQIVKILENDPSFLTQKVNSEEYLNYIIYIKESQQAKFMDLINENHSNNSKLNFKKVEFDMSNKKKEDNRYELYECFVDLTVYLINETIIKNDLFKIYKIQDLITDNIYAAQASLMNIKSLSDEEISILAKEFKKIKQINHPSILKFIGFSPINFKREQKPVVIMEYASNGTLEEILELEKKNNSFKGFDWTKKLIIIFGIASGMSYLHSINIIHRCLKPSNVYLDDILFPKIGDFGITTKFFNEDIMTHQTVSGKNRDPIYSAPETLKYNEHSKASDFMHFL</sequence>
<dbReference type="PROSITE" id="PS00107">
    <property type="entry name" value="PROTEIN_KINASE_ATP"/>
    <property type="match status" value="1"/>
</dbReference>
<feature type="domain" description="Protein kinase" evidence="5">
    <location>
        <begin position="14"/>
        <end position="310"/>
    </location>
</feature>
<proteinExistence type="predicted"/>
<name>A0ABR2KYQ4_9EUKA</name>
<dbReference type="PRINTS" id="PR00109">
    <property type="entry name" value="TYRKINASE"/>
</dbReference>
<evidence type="ECO:0000256" key="2">
    <source>
        <dbReference type="ARBA" id="ARBA00022741"/>
    </source>
</evidence>
<feature type="domain" description="Protein kinase" evidence="5">
    <location>
        <begin position="1767"/>
        <end position="1967"/>
    </location>
</feature>
<evidence type="ECO:0000313" key="6">
    <source>
        <dbReference type="EMBL" id="KAK8896173.1"/>
    </source>
</evidence>
<dbReference type="InterPro" id="IPR001245">
    <property type="entry name" value="Ser-Thr/Tyr_kinase_cat_dom"/>
</dbReference>
<dbReference type="PROSITE" id="PS50011">
    <property type="entry name" value="PROTEIN_KINASE_DOM"/>
    <property type="match status" value="6"/>
</dbReference>
<comment type="caution">
    <text evidence="6">The sequence shown here is derived from an EMBL/GenBank/DDBJ whole genome shotgun (WGS) entry which is preliminary data.</text>
</comment>
<accession>A0ABR2KYQ4</accession>
<evidence type="ECO:0000256" key="1">
    <source>
        <dbReference type="ARBA" id="ARBA00022527"/>
    </source>
</evidence>
<keyword evidence="1" id="KW-0808">Transferase</keyword>
<feature type="domain" description="Protein kinase" evidence="5">
    <location>
        <begin position="320"/>
        <end position="638"/>
    </location>
</feature>
<protein>
    <recommendedName>
        <fullName evidence="5">Protein kinase domain-containing protein</fullName>
    </recommendedName>
</protein>
<dbReference type="EMBL" id="JAPFFF010000002">
    <property type="protein sequence ID" value="KAK8896173.1"/>
    <property type="molecule type" value="Genomic_DNA"/>
</dbReference>
<dbReference type="PROSITE" id="PS00108">
    <property type="entry name" value="PROTEIN_KINASE_ST"/>
    <property type="match status" value="3"/>
</dbReference>
<dbReference type="InterPro" id="IPR008271">
    <property type="entry name" value="Ser/Thr_kinase_AS"/>
</dbReference>
<feature type="domain" description="Protein kinase" evidence="5">
    <location>
        <begin position="1421"/>
        <end position="1697"/>
    </location>
</feature>
<gene>
    <name evidence="6" type="ORF">M9Y10_014067</name>
</gene>
<keyword evidence="7" id="KW-1185">Reference proteome</keyword>
<feature type="domain" description="Protein kinase" evidence="5">
    <location>
        <begin position="1049"/>
        <end position="1343"/>
    </location>
</feature>
<keyword evidence="3 4" id="KW-0067">ATP-binding</keyword>
<dbReference type="Proteomes" id="UP001470230">
    <property type="component" value="Unassembled WGS sequence"/>
</dbReference>
<evidence type="ECO:0000313" key="7">
    <source>
        <dbReference type="Proteomes" id="UP001470230"/>
    </source>
</evidence>
<evidence type="ECO:0000259" key="5">
    <source>
        <dbReference type="PROSITE" id="PS50011"/>
    </source>
</evidence>
<feature type="binding site" evidence="4">
    <location>
        <position position="1450"/>
    </location>
    <ligand>
        <name>ATP</name>
        <dbReference type="ChEBI" id="CHEBI:30616"/>
    </ligand>
</feature>
<dbReference type="SMART" id="SM00220">
    <property type="entry name" value="S_TKc"/>
    <property type="match status" value="5"/>
</dbReference>
<keyword evidence="1" id="KW-0418">Kinase</keyword>
<keyword evidence="1" id="KW-0723">Serine/threonine-protein kinase</keyword>
<dbReference type="Pfam" id="PF07714">
    <property type="entry name" value="PK_Tyr_Ser-Thr"/>
    <property type="match status" value="4"/>
</dbReference>
<dbReference type="PANTHER" id="PTHR44329">
    <property type="entry name" value="SERINE/THREONINE-PROTEIN KINASE TNNI3K-RELATED"/>
    <property type="match status" value="1"/>
</dbReference>
<reference evidence="6 7" key="1">
    <citation type="submission" date="2024-04" db="EMBL/GenBank/DDBJ databases">
        <title>Tritrichomonas musculus Genome.</title>
        <authorList>
            <person name="Alves-Ferreira E."/>
            <person name="Grigg M."/>
            <person name="Lorenzi H."/>
            <person name="Galac M."/>
        </authorList>
    </citation>
    <scope>NUCLEOTIDE SEQUENCE [LARGE SCALE GENOMIC DNA]</scope>
    <source>
        <strain evidence="6 7">EAF2021</strain>
    </source>
</reference>
<dbReference type="InterPro" id="IPR000719">
    <property type="entry name" value="Prot_kinase_dom"/>
</dbReference>
<dbReference type="PANTHER" id="PTHR44329:SF214">
    <property type="entry name" value="PROTEIN KINASE DOMAIN-CONTAINING PROTEIN"/>
    <property type="match status" value="1"/>
</dbReference>
<evidence type="ECO:0000256" key="3">
    <source>
        <dbReference type="ARBA" id="ARBA00022840"/>
    </source>
</evidence>
<dbReference type="SUPFAM" id="SSF56112">
    <property type="entry name" value="Protein kinase-like (PK-like)"/>
    <property type="match status" value="6"/>
</dbReference>
<dbReference type="InterPro" id="IPR051681">
    <property type="entry name" value="Ser/Thr_Kinases-Pseudokinases"/>
</dbReference>
<feature type="domain" description="Protein kinase" evidence="5">
    <location>
        <begin position="711"/>
        <end position="991"/>
    </location>
</feature>
<organism evidence="6 7">
    <name type="scientific">Tritrichomonas musculus</name>
    <dbReference type="NCBI Taxonomy" id="1915356"/>
    <lineage>
        <taxon>Eukaryota</taxon>
        <taxon>Metamonada</taxon>
        <taxon>Parabasalia</taxon>
        <taxon>Tritrichomonadida</taxon>
        <taxon>Tritrichomonadidae</taxon>
        <taxon>Tritrichomonas</taxon>
    </lineage>
</organism>
<dbReference type="InterPro" id="IPR011009">
    <property type="entry name" value="Kinase-like_dom_sf"/>
</dbReference>